<evidence type="ECO:0000313" key="1">
    <source>
        <dbReference type="EMBL" id="MFG6272270.1"/>
    </source>
</evidence>
<organism evidence="1 2">
    <name type="scientific">Megasphaera hexanoica</name>
    <dbReference type="NCBI Taxonomy" id="1675036"/>
    <lineage>
        <taxon>Bacteria</taxon>
        <taxon>Bacillati</taxon>
        <taxon>Bacillota</taxon>
        <taxon>Negativicutes</taxon>
        <taxon>Veillonellales</taxon>
        <taxon>Veillonellaceae</taxon>
        <taxon>Megasphaera</taxon>
    </lineage>
</organism>
<dbReference type="Pfam" id="PF25675">
    <property type="entry name" value="Phage_nozzle"/>
    <property type="match status" value="1"/>
</dbReference>
<evidence type="ECO:0000313" key="2">
    <source>
        <dbReference type="Proteomes" id="UP001605989"/>
    </source>
</evidence>
<dbReference type="Proteomes" id="UP001605989">
    <property type="component" value="Unassembled WGS sequence"/>
</dbReference>
<dbReference type="RefSeq" id="WP_394522392.1">
    <property type="nucleotide sequence ID" value="NZ_JBIEKR010000003.1"/>
</dbReference>
<protein>
    <submittedName>
        <fullName evidence="1">Uncharacterized protein</fullName>
    </submittedName>
</protein>
<name>A0ABW7DLN4_9FIRM</name>
<sequence length="203" mass="23077">PLYILLLYHFMENLSLTCPIYMLASTCFDLRSAYSFTDDTPLHNMCLITPEGFLHKDIQIENGCAYLDGDYSKKHVIVGEAYLFKIIFSTFYLKKNDSGNIQSYATGRTQIKNLHINYINTGYMQVCVAYVGGSSYIYRMTSKILGESSARLGRVLGYNGKFDIPVHKKNDTVTISVESDMPVPLSIIGMDWDCMYTSRVKEM</sequence>
<comment type="caution">
    <text evidence="1">The sequence shown here is derived from an EMBL/GenBank/DDBJ whole genome shotgun (WGS) entry which is preliminary data.</text>
</comment>
<reference evidence="1 2" key="1">
    <citation type="submission" date="2024-10" db="EMBL/GenBank/DDBJ databases">
        <authorList>
            <person name="Sang B.-I."/>
            <person name="Prabhaharan D."/>
        </authorList>
    </citation>
    <scope>NUCLEOTIDE SEQUENCE [LARGE SCALE GENOMIC DNA]</scope>
    <source>
        <strain evidence="1 2">MH</strain>
    </source>
</reference>
<gene>
    <name evidence="1" type="ORF">ACGTZG_03610</name>
</gene>
<feature type="non-terminal residue" evidence="1">
    <location>
        <position position="1"/>
    </location>
</feature>
<accession>A0ABW7DLN4</accession>
<keyword evidence="2" id="KW-1185">Reference proteome</keyword>
<dbReference type="EMBL" id="JBIEKR010000003">
    <property type="protein sequence ID" value="MFG6272270.1"/>
    <property type="molecule type" value="Genomic_DNA"/>
</dbReference>
<proteinExistence type="predicted"/>
<dbReference type="InterPro" id="IPR058003">
    <property type="entry name" value="Phage_gp12"/>
</dbReference>